<accession>A0A1F7VAH0</accession>
<protein>
    <submittedName>
        <fullName evidence="1">Uncharacterized protein</fullName>
    </submittedName>
</protein>
<proteinExistence type="predicted"/>
<comment type="caution">
    <text evidence="1">The sequence shown here is derived from an EMBL/GenBank/DDBJ whole genome shotgun (WGS) entry which is preliminary data.</text>
</comment>
<dbReference type="AlphaFoldDB" id="A0A1F7VAH0"/>
<gene>
    <name evidence="1" type="ORF">A3I42_00965</name>
</gene>
<dbReference type="Proteomes" id="UP000178264">
    <property type="component" value="Unassembled WGS sequence"/>
</dbReference>
<dbReference type="Gene3D" id="3.40.50.300">
    <property type="entry name" value="P-loop containing nucleotide triphosphate hydrolases"/>
    <property type="match status" value="1"/>
</dbReference>
<dbReference type="EMBL" id="MGER01000077">
    <property type="protein sequence ID" value="OGL87549.1"/>
    <property type="molecule type" value="Genomic_DNA"/>
</dbReference>
<feature type="non-terminal residue" evidence="1">
    <location>
        <position position="1"/>
    </location>
</feature>
<evidence type="ECO:0000313" key="2">
    <source>
        <dbReference type="Proteomes" id="UP000178264"/>
    </source>
</evidence>
<organism evidence="1 2">
    <name type="scientific">Candidatus Uhrbacteria bacterium RIFCSPLOWO2_02_FULL_49_11</name>
    <dbReference type="NCBI Taxonomy" id="1802409"/>
    <lineage>
        <taxon>Bacteria</taxon>
        <taxon>Candidatus Uhriibacteriota</taxon>
    </lineage>
</organism>
<reference evidence="1 2" key="1">
    <citation type="journal article" date="2016" name="Nat. Commun.">
        <title>Thousands of microbial genomes shed light on interconnected biogeochemical processes in an aquifer system.</title>
        <authorList>
            <person name="Anantharaman K."/>
            <person name="Brown C.T."/>
            <person name="Hug L.A."/>
            <person name="Sharon I."/>
            <person name="Castelle C.J."/>
            <person name="Probst A.J."/>
            <person name="Thomas B.C."/>
            <person name="Singh A."/>
            <person name="Wilkins M.J."/>
            <person name="Karaoz U."/>
            <person name="Brodie E.L."/>
            <person name="Williams K.H."/>
            <person name="Hubbard S.S."/>
            <person name="Banfield J.F."/>
        </authorList>
    </citation>
    <scope>NUCLEOTIDE SEQUENCE [LARGE SCALE GENOMIC DNA]</scope>
</reference>
<name>A0A1F7VAH0_9BACT</name>
<evidence type="ECO:0000313" key="1">
    <source>
        <dbReference type="EMBL" id="OGL87549.1"/>
    </source>
</evidence>
<dbReference type="InterPro" id="IPR027417">
    <property type="entry name" value="P-loop_NTPase"/>
</dbReference>
<sequence length="152" mass="17693">EPQHAARSAQYLALEEDSIRTFLTAHRANTIIDTTGSFIYLSSRIIEHLKQQTLIVYLEANQSMKEKLFHIYITDPKPVVWNNCFYRLPDESDREALKRCYPDLLTCRAARYAALADVTLPYDVARDEQSTGETFLKEIQTRLTYKDPWFSP</sequence>